<feature type="transmembrane region" description="Helical" evidence="6">
    <location>
        <begin position="20"/>
        <end position="39"/>
    </location>
</feature>
<evidence type="ECO:0000256" key="6">
    <source>
        <dbReference type="SAM" id="Phobius"/>
    </source>
</evidence>
<dbReference type="PANTHER" id="PTHR33048">
    <property type="entry name" value="PTH11-LIKE INTEGRAL MEMBRANE PROTEIN (AFU_ORTHOLOGUE AFUA_5G11245)"/>
    <property type="match status" value="1"/>
</dbReference>
<protein>
    <recommendedName>
        <fullName evidence="7">Rhodopsin domain-containing protein</fullName>
    </recommendedName>
</protein>
<feature type="transmembrane region" description="Helical" evidence="6">
    <location>
        <begin position="51"/>
        <end position="73"/>
    </location>
</feature>
<keyword evidence="3 6" id="KW-1133">Transmembrane helix</keyword>
<accession>A0ABR1KYT2</accession>
<keyword evidence="4 6" id="KW-0472">Membrane</keyword>
<dbReference type="InterPro" id="IPR049326">
    <property type="entry name" value="Rhodopsin_dom_fungi"/>
</dbReference>
<comment type="caution">
    <text evidence="8">The sequence shown here is derived from an EMBL/GenBank/DDBJ whole genome shotgun (WGS) entry which is preliminary data.</text>
</comment>
<evidence type="ECO:0000313" key="8">
    <source>
        <dbReference type="EMBL" id="KAK7524016.1"/>
    </source>
</evidence>
<organism evidence="8 9">
    <name type="scientific">Phyllosticta citriasiana</name>
    <dbReference type="NCBI Taxonomy" id="595635"/>
    <lineage>
        <taxon>Eukaryota</taxon>
        <taxon>Fungi</taxon>
        <taxon>Dikarya</taxon>
        <taxon>Ascomycota</taxon>
        <taxon>Pezizomycotina</taxon>
        <taxon>Dothideomycetes</taxon>
        <taxon>Dothideomycetes incertae sedis</taxon>
        <taxon>Botryosphaeriales</taxon>
        <taxon>Phyllostictaceae</taxon>
        <taxon>Phyllosticta</taxon>
    </lineage>
</organism>
<reference evidence="8 9" key="1">
    <citation type="submission" date="2024-04" db="EMBL/GenBank/DDBJ databases">
        <title>Phyllosticta paracitricarpa is synonymous to the EU quarantine fungus P. citricarpa based on phylogenomic analyses.</title>
        <authorList>
            <consortium name="Lawrence Berkeley National Laboratory"/>
            <person name="Van Ingen-Buijs V.A."/>
            <person name="Van Westerhoven A.C."/>
            <person name="Haridas S."/>
            <person name="Skiadas P."/>
            <person name="Martin F."/>
            <person name="Groenewald J.Z."/>
            <person name="Crous P.W."/>
            <person name="Seidl M.F."/>
        </authorList>
    </citation>
    <scope>NUCLEOTIDE SEQUENCE [LARGE SCALE GENOMIC DNA]</scope>
    <source>
        <strain evidence="8 9">CBS 123371</strain>
    </source>
</reference>
<name>A0ABR1KYT2_9PEZI</name>
<feature type="transmembrane region" description="Helical" evidence="6">
    <location>
        <begin position="183"/>
        <end position="204"/>
    </location>
</feature>
<dbReference type="InterPro" id="IPR052337">
    <property type="entry name" value="SAT4-like"/>
</dbReference>
<evidence type="ECO:0000256" key="3">
    <source>
        <dbReference type="ARBA" id="ARBA00022989"/>
    </source>
</evidence>
<comment type="subcellular location">
    <subcellularLocation>
        <location evidence="1">Membrane</location>
        <topology evidence="1">Multi-pass membrane protein</topology>
    </subcellularLocation>
</comment>
<feature type="transmembrane region" description="Helical" evidence="6">
    <location>
        <begin position="254"/>
        <end position="278"/>
    </location>
</feature>
<gene>
    <name evidence="8" type="ORF">IWZ03DRAFT_16292</name>
</gene>
<keyword evidence="2 6" id="KW-0812">Transmembrane</keyword>
<feature type="domain" description="Rhodopsin" evidence="7">
    <location>
        <begin position="32"/>
        <end position="277"/>
    </location>
</feature>
<feature type="transmembrane region" description="Helical" evidence="6">
    <location>
        <begin position="216"/>
        <end position="234"/>
    </location>
</feature>
<feature type="transmembrane region" description="Helical" evidence="6">
    <location>
        <begin position="93"/>
        <end position="114"/>
    </location>
</feature>
<evidence type="ECO:0000256" key="5">
    <source>
        <dbReference type="ARBA" id="ARBA00038359"/>
    </source>
</evidence>
<evidence type="ECO:0000259" key="7">
    <source>
        <dbReference type="Pfam" id="PF20684"/>
    </source>
</evidence>
<evidence type="ECO:0000256" key="2">
    <source>
        <dbReference type="ARBA" id="ARBA00022692"/>
    </source>
</evidence>
<keyword evidence="9" id="KW-1185">Reference proteome</keyword>
<dbReference type="Pfam" id="PF20684">
    <property type="entry name" value="Fung_rhodopsin"/>
    <property type="match status" value="1"/>
</dbReference>
<feature type="transmembrane region" description="Helical" evidence="6">
    <location>
        <begin position="135"/>
        <end position="155"/>
    </location>
</feature>
<sequence>MSTSATQNYITAEDLRHTGIAFLVLTTTVVIARFALRVWKKKPLQIEDVLVFISYLFFLALTTCYIAVTPYMFRVYAVSEGKMERYDGLEDEAKIVIKIFFCSSMLLWCTLWSVKFSLLALYRRLMNGLKAYITLWWCLVIFCAVTLVGAIVSNFTSCSSMHAWFTPGLCATPRDIQAQIASLYYSFAVDVLTDLMIMVLPIRLIWNLQMPRSEKIGIGGLFCAALVCVLFAILRVVQVGVKSKSNSTPSSSWLALWAIIESSVAVWIGCCPAFAAFWRTKRQATRGYSKPKENHSGNSEEQNAQAADQVIDPIGLQTMASSPVPKRSKGRVSTYWDEAHSSQEELAKQESTGESGGIYVTRSIRVSGHTRLDFCLPRGQALC</sequence>
<evidence type="ECO:0000256" key="1">
    <source>
        <dbReference type="ARBA" id="ARBA00004141"/>
    </source>
</evidence>
<evidence type="ECO:0000313" key="9">
    <source>
        <dbReference type="Proteomes" id="UP001363622"/>
    </source>
</evidence>
<comment type="similarity">
    <text evidence="5">Belongs to the SAT4 family.</text>
</comment>
<dbReference type="Proteomes" id="UP001363622">
    <property type="component" value="Unassembled WGS sequence"/>
</dbReference>
<proteinExistence type="inferred from homology"/>
<dbReference type="EMBL" id="JBBPHU010000001">
    <property type="protein sequence ID" value="KAK7524016.1"/>
    <property type="molecule type" value="Genomic_DNA"/>
</dbReference>
<evidence type="ECO:0000256" key="4">
    <source>
        <dbReference type="ARBA" id="ARBA00023136"/>
    </source>
</evidence>
<dbReference type="PANTHER" id="PTHR33048:SF146">
    <property type="entry name" value="INTEGRAL MEMBRANE PROTEIN"/>
    <property type="match status" value="1"/>
</dbReference>